<keyword evidence="2" id="KW-1003">Cell membrane</keyword>
<dbReference type="Proteomes" id="UP001232584">
    <property type="component" value="Unassembled WGS sequence"/>
</dbReference>
<dbReference type="Pfam" id="PF10035">
    <property type="entry name" value="DUF2179"/>
    <property type="match status" value="1"/>
</dbReference>
<keyword evidence="5 6" id="KW-0472">Membrane</keyword>
<dbReference type="CDD" id="cd16380">
    <property type="entry name" value="YitT_C"/>
    <property type="match status" value="1"/>
</dbReference>
<evidence type="ECO:0000256" key="5">
    <source>
        <dbReference type="ARBA" id="ARBA00023136"/>
    </source>
</evidence>
<sequence>MKSINTKRIRTAYEFIMIAIGALIVAMGLELILSPNGMVDSGTTALSVIIHSLTGIPMFILLISFNIPILLFTSKTFDKMFVFKTLWANICASIFLYFLTPIPPVTTSELLIVIYGGVALGLGAGTVIKFGGAIDGSEMLAVWANQKFKIPVSTFLMSINIIVLVITVIVLSIESAMFSLIVIYMMTKLVDLILDGFNQGRSIIVISNKSEEIGSHIVNNLGISITYLESYGGYSGNKSKVILCITDKFTYPTLKRNILEIDKNAIIETSYLADSHNIEKTSIEHMIRKNLPGIK</sequence>
<dbReference type="PANTHER" id="PTHR33545:SF3">
    <property type="entry name" value="UPF0750 MEMBRANE PROTEIN YQFU"/>
    <property type="match status" value="1"/>
</dbReference>
<evidence type="ECO:0000256" key="6">
    <source>
        <dbReference type="SAM" id="Phobius"/>
    </source>
</evidence>
<evidence type="ECO:0000256" key="1">
    <source>
        <dbReference type="ARBA" id="ARBA00004651"/>
    </source>
</evidence>
<accession>A0ABU0N1H1</accession>
<dbReference type="InterPro" id="IPR015867">
    <property type="entry name" value="N-reg_PII/ATP_PRibTrfase_C"/>
</dbReference>
<keyword evidence="9" id="KW-1185">Reference proteome</keyword>
<reference evidence="8 9" key="1">
    <citation type="submission" date="2023-07" db="EMBL/GenBank/DDBJ databases">
        <title>Genomic Encyclopedia of Type Strains, Phase IV (KMG-IV): sequencing the most valuable type-strain genomes for metagenomic binning, comparative biology and taxonomic classification.</title>
        <authorList>
            <person name="Goeker M."/>
        </authorList>
    </citation>
    <scope>NUCLEOTIDE SEQUENCE [LARGE SCALE GENOMIC DNA]</scope>
    <source>
        <strain evidence="8 9">DSM 15049</strain>
    </source>
</reference>
<feature type="transmembrane region" description="Helical" evidence="6">
    <location>
        <begin position="12"/>
        <end position="33"/>
    </location>
</feature>
<gene>
    <name evidence="8" type="ORF">QOZ92_002079</name>
</gene>
<feature type="transmembrane region" description="Helical" evidence="6">
    <location>
        <begin position="45"/>
        <end position="69"/>
    </location>
</feature>
<organism evidence="8 9">
    <name type="scientific">Paraclostridium ghonii</name>
    <dbReference type="NCBI Taxonomy" id="29358"/>
    <lineage>
        <taxon>Bacteria</taxon>
        <taxon>Bacillati</taxon>
        <taxon>Bacillota</taxon>
        <taxon>Clostridia</taxon>
        <taxon>Peptostreptococcales</taxon>
        <taxon>Peptostreptococcaceae</taxon>
        <taxon>Paraclostridium</taxon>
    </lineage>
</organism>
<feature type="transmembrane region" description="Helical" evidence="6">
    <location>
        <begin position="152"/>
        <end position="171"/>
    </location>
</feature>
<dbReference type="PANTHER" id="PTHR33545">
    <property type="entry name" value="UPF0750 MEMBRANE PROTEIN YITT-RELATED"/>
    <property type="match status" value="1"/>
</dbReference>
<protein>
    <submittedName>
        <fullName evidence="8">Uncharacterized membrane-anchored protein YitT (DUF2179 family)</fullName>
    </submittedName>
</protein>
<name>A0ABU0N1H1_9FIRM</name>
<dbReference type="EMBL" id="JAUSWG010000008">
    <property type="protein sequence ID" value="MDQ0556961.1"/>
    <property type="molecule type" value="Genomic_DNA"/>
</dbReference>
<dbReference type="InterPro" id="IPR003740">
    <property type="entry name" value="YitT"/>
</dbReference>
<comment type="subcellular location">
    <subcellularLocation>
        <location evidence="1">Cell membrane</location>
        <topology evidence="1">Multi-pass membrane protein</topology>
    </subcellularLocation>
</comment>
<evidence type="ECO:0000313" key="8">
    <source>
        <dbReference type="EMBL" id="MDQ0556961.1"/>
    </source>
</evidence>
<dbReference type="RefSeq" id="WP_307507340.1">
    <property type="nucleotide sequence ID" value="NZ_BAAACE010000019.1"/>
</dbReference>
<comment type="caution">
    <text evidence="8">The sequence shown here is derived from an EMBL/GenBank/DDBJ whole genome shotgun (WGS) entry which is preliminary data.</text>
</comment>
<evidence type="ECO:0000256" key="4">
    <source>
        <dbReference type="ARBA" id="ARBA00022989"/>
    </source>
</evidence>
<feature type="transmembrane region" description="Helical" evidence="6">
    <location>
        <begin position="112"/>
        <end position="131"/>
    </location>
</feature>
<dbReference type="Pfam" id="PF02588">
    <property type="entry name" value="YitT_membrane"/>
    <property type="match status" value="1"/>
</dbReference>
<evidence type="ECO:0000313" key="9">
    <source>
        <dbReference type="Proteomes" id="UP001232584"/>
    </source>
</evidence>
<keyword evidence="4 6" id="KW-1133">Transmembrane helix</keyword>
<evidence type="ECO:0000256" key="3">
    <source>
        <dbReference type="ARBA" id="ARBA00022692"/>
    </source>
</evidence>
<feature type="domain" description="DUF2179" evidence="7">
    <location>
        <begin position="225"/>
        <end position="267"/>
    </location>
</feature>
<proteinExistence type="predicted"/>
<evidence type="ECO:0000259" key="7">
    <source>
        <dbReference type="Pfam" id="PF10035"/>
    </source>
</evidence>
<dbReference type="InterPro" id="IPR051461">
    <property type="entry name" value="UPF0750_membrane"/>
</dbReference>
<keyword evidence="3 6" id="KW-0812">Transmembrane</keyword>
<dbReference type="InterPro" id="IPR019264">
    <property type="entry name" value="DUF2179"/>
</dbReference>
<dbReference type="Gene3D" id="3.30.70.120">
    <property type="match status" value="1"/>
</dbReference>
<evidence type="ECO:0000256" key="2">
    <source>
        <dbReference type="ARBA" id="ARBA00022475"/>
    </source>
</evidence>
<feature type="transmembrane region" description="Helical" evidence="6">
    <location>
        <begin position="81"/>
        <end position="100"/>
    </location>
</feature>
<dbReference type="PIRSF" id="PIRSF006483">
    <property type="entry name" value="Membrane_protein_YitT"/>
    <property type="match status" value="1"/>
</dbReference>